<dbReference type="Gene3D" id="3.40.1390.10">
    <property type="entry name" value="MurE/MurF, N-terminal domain"/>
    <property type="match status" value="1"/>
</dbReference>
<keyword evidence="3 7" id="KW-0133">Cell shape</keyword>
<protein>
    <recommendedName>
        <fullName evidence="7">UDP-N-acetylmuramoyl-L-alanyl-D-glutamate--2,6-diaminopimelate ligase</fullName>
        <ecNumber evidence="7">6.3.2.13</ecNumber>
    </recommendedName>
    <alternativeName>
        <fullName evidence="7">Meso-A2pm-adding enzyme</fullName>
    </alternativeName>
    <alternativeName>
        <fullName evidence="7">Meso-diaminopimelate-adding enzyme</fullName>
    </alternativeName>
    <alternativeName>
        <fullName evidence="7">UDP-MurNAc-L-Ala-D-Glu:meso-diaminopimelate ligase</fullName>
    </alternativeName>
    <alternativeName>
        <fullName evidence="7">UDP-MurNAc-tripeptide synthetase</fullName>
    </alternativeName>
    <alternativeName>
        <fullName evidence="7">UDP-N-acetylmuramyl-tripeptide synthetase</fullName>
    </alternativeName>
</protein>
<feature type="binding site" evidence="7">
    <location>
        <position position="183"/>
    </location>
    <ligand>
        <name>UDP-N-acetyl-alpha-D-muramoyl-L-alanyl-D-glutamate</name>
        <dbReference type="ChEBI" id="CHEBI:83900"/>
    </ligand>
</feature>
<dbReference type="Pfam" id="PF01225">
    <property type="entry name" value="Mur_ligase"/>
    <property type="match status" value="1"/>
</dbReference>
<feature type="binding site" evidence="7">
    <location>
        <begin position="150"/>
        <end position="151"/>
    </location>
    <ligand>
        <name>UDP-N-acetyl-alpha-D-muramoyl-L-alanyl-D-glutamate</name>
        <dbReference type="ChEBI" id="CHEBI:83900"/>
    </ligand>
</feature>
<comment type="caution">
    <text evidence="12">The sequence shown here is derived from an EMBL/GenBank/DDBJ whole genome shotgun (WGS) entry which is preliminary data.</text>
</comment>
<gene>
    <name evidence="7" type="primary">murE</name>
    <name evidence="12" type="ORF">EQU50_05905</name>
</gene>
<accession>A0A4Q7DIX6</accession>
<evidence type="ECO:0000259" key="9">
    <source>
        <dbReference type="Pfam" id="PF01225"/>
    </source>
</evidence>
<feature type="binding site" evidence="7">
    <location>
        <position position="177"/>
    </location>
    <ligand>
        <name>UDP-N-acetyl-alpha-D-muramoyl-L-alanyl-D-glutamate</name>
        <dbReference type="ChEBI" id="CHEBI:83900"/>
    </ligand>
</feature>
<dbReference type="InterPro" id="IPR036615">
    <property type="entry name" value="Mur_ligase_C_dom_sf"/>
</dbReference>
<evidence type="ECO:0000259" key="10">
    <source>
        <dbReference type="Pfam" id="PF02875"/>
    </source>
</evidence>
<dbReference type="GO" id="GO:0008360">
    <property type="term" value="P:regulation of cell shape"/>
    <property type="evidence" value="ECO:0007669"/>
    <property type="project" value="UniProtKB-KW"/>
</dbReference>
<sequence>MDISQTYKWWKRLTAEEIAQLGNGVACDSRQVQPGNIFVAIPCASVDDHIQQAIDKGASAVVVANDRGHNSNVIKIIPTLNPRLMLAKLAKAFYPLQPENTVAVTGTNGKSSVVHLIRQLWEGCGHKAASLGTLGLISNQAIDLQVPSLTTLDSISLHKTLDRLGGVHVSHLAFEASSHGLDQYRLHAVDLKAAGFTNLTQDHLDYHHTMENYFLAKAKLFTEVLPQGAIAVLNKDCAFFEQLQTLCHQRSQKIITYSLTQPADLAIQRITQHPGFLEFDLNLMGQVYHNQRVNLVGRFQLENLLCALGLALSTCAPVDDLINALPSLQAVKGRMQWVGDHNNGSVFVDYAHTPDALKTVLQNLRPHVKGRLWVVFGCGGNRDALKRPQMGAIACEYADQVIVTDDNPRYEDPTFIRQQILAACPIATEIADRRQAIRSAIAQLKEGDIVLIAGKGHETGQIVGNVTYPFDDQIEVETFLKECVNV</sequence>
<name>A0A4Q7DIX6_9PROT</name>
<dbReference type="InterPro" id="IPR013221">
    <property type="entry name" value="Mur_ligase_cen"/>
</dbReference>
<keyword evidence="7" id="KW-0963">Cytoplasm</keyword>
<keyword evidence="7" id="KW-0460">Magnesium</keyword>
<evidence type="ECO:0000256" key="5">
    <source>
        <dbReference type="ARBA" id="ARBA00023306"/>
    </source>
</evidence>
<feature type="binding site" evidence="7">
    <location>
        <begin position="106"/>
        <end position="112"/>
    </location>
    <ligand>
        <name>ATP</name>
        <dbReference type="ChEBI" id="CHEBI:30616"/>
    </ligand>
</feature>
<dbReference type="GO" id="GO:0005737">
    <property type="term" value="C:cytoplasm"/>
    <property type="evidence" value="ECO:0007669"/>
    <property type="project" value="UniProtKB-SubCell"/>
</dbReference>
<evidence type="ECO:0000313" key="13">
    <source>
        <dbReference type="Proteomes" id="UP000293550"/>
    </source>
</evidence>
<feature type="binding site" evidence="7">
    <location>
        <position position="458"/>
    </location>
    <ligand>
        <name>meso-2,6-diaminopimelate</name>
        <dbReference type="ChEBI" id="CHEBI:57791"/>
    </ligand>
</feature>
<comment type="subcellular location">
    <subcellularLocation>
        <location evidence="7 8">Cytoplasm</location>
    </subcellularLocation>
</comment>
<feature type="binding site" evidence="7">
    <location>
        <position position="382"/>
    </location>
    <ligand>
        <name>meso-2,6-diaminopimelate</name>
        <dbReference type="ChEBI" id="CHEBI:57791"/>
    </ligand>
</feature>
<dbReference type="UniPathway" id="UPA00219"/>
<dbReference type="Pfam" id="PF02875">
    <property type="entry name" value="Mur_ligase_C"/>
    <property type="match status" value="1"/>
</dbReference>
<feature type="domain" description="Mur ligase C-terminal" evidence="10">
    <location>
        <begin position="333"/>
        <end position="456"/>
    </location>
</feature>
<dbReference type="GO" id="GO:0071555">
    <property type="term" value="P:cell wall organization"/>
    <property type="evidence" value="ECO:0007669"/>
    <property type="project" value="UniProtKB-KW"/>
</dbReference>
<evidence type="ECO:0000256" key="3">
    <source>
        <dbReference type="ARBA" id="ARBA00022960"/>
    </source>
</evidence>
<feature type="short sequence motif" description="Meso-diaminopimelate recognition motif" evidence="7">
    <location>
        <begin position="406"/>
        <end position="409"/>
    </location>
</feature>
<dbReference type="GO" id="GO:0008765">
    <property type="term" value="F:UDP-N-acetylmuramoylalanyl-D-glutamate-2,6-diaminopimelate ligase activity"/>
    <property type="evidence" value="ECO:0007669"/>
    <property type="project" value="UniProtKB-UniRule"/>
</dbReference>
<dbReference type="PANTHER" id="PTHR23135">
    <property type="entry name" value="MUR LIGASE FAMILY MEMBER"/>
    <property type="match status" value="1"/>
</dbReference>
<dbReference type="SUPFAM" id="SSF53623">
    <property type="entry name" value="MurD-like peptide ligases, catalytic domain"/>
    <property type="match status" value="1"/>
</dbReference>
<keyword evidence="7" id="KW-0547">Nucleotide-binding</keyword>
<evidence type="ECO:0000256" key="4">
    <source>
        <dbReference type="ARBA" id="ARBA00022984"/>
    </source>
</evidence>
<comment type="similarity">
    <text evidence="1 7">Belongs to the MurCDEF family. MurE subfamily.</text>
</comment>
<dbReference type="GO" id="GO:0000287">
    <property type="term" value="F:magnesium ion binding"/>
    <property type="evidence" value="ECO:0007669"/>
    <property type="project" value="UniProtKB-UniRule"/>
</dbReference>
<evidence type="ECO:0000256" key="7">
    <source>
        <dbReference type="HAMAP-Rule" id="MF_00208"/>
    </source>
</evidence>
<keyword evidence="4 7" id="KW-0573">Peptidoglycan synthesis</keyword>
<dbReference type="InterPro" id="IPR036565">
    <property type="entry name" value="Mur-like_cat_sf"/>
</dbReference>
<reference evidence="12 13" key="1">
    <citation type="submission" date="2018-10" db="EMBL/GenBank/DDBJ databases">
        <title>An updated phylogeny of the Alphaproteobacteria reveals that the parasitic Rickettsiales and Holosporales have independent origins.</title>
        <authorList>
            <person name="Munoz-Gomez S.A."/>
            <person name="Hess S."/>
            <person name="Burger G."/>
            <person name="Lang B.F."/>
            <person name="Susko E."/>
            <person name="Slamovits C.H."/>
            <person name="Roger A.J."/>
        </authorList>
    </citation>
    <scope>NUCLEOTIDE SEQUENCE [LARGE SCALE GENOMIC DNA]</scope>
    <source>
        <strain evidence="12">HOLO01</strain>
    </source>
</reference>
<dbReference type="Pfam" id="PF08245">
    <property type="entry name" value="Mur_ligase_M"/>
    <property type="match status" value="1"/>
</dbReference>
<proteinExistence type="inferred from homology"/>
<organism evidence="12 13">
    <name type="scientific">Candidatus Finniella inopinata</name>
    <dbReference type="NCBI Taxonomy" id="1696036"/>
    <lineage>
        <taxon>Bacteria</taxon>
        <taxon>Pseudomonadati</taxon>
        <taxon>Pseudomonadota</taxon>
        <taxon>Alphaproteobacteria</taxon>
        <taxon>Holosporales</taxon>
        <taxon>Candidatus Paracaedibacteraceae</taxon>
        <taxon>Candidatus Finniella</taxon>
    </lineage>
</organism>
<dbReference type="SUPFAM" id="SSF63418">
    <property type="entry name" value="MurE/MurF N-terminal domain"/>
    <property type="match status" value="1"/>
</dbReference>
<dbReference type="GO" id="GO:0005524">
    <property type="term" value="F:ATP binding"/>
    <property type="evidence" value="ECO:0007669"/>
    <property type="project" value="UniProtKB-UniRule"/>
</dbReference>
<dbReference type="NCBIfam" id="TIGR01085">
    <property type="entry name" value="murE"/>
    <property type="match status" value="1"/>
</dbReference>
<evidence type="ECO:0000256" key="1">
    <source>
        <dbReference type="ARBA" id="ARBA00005898"/>
    </source>
</evidence>
<evidence type="ECO:0000256" key="8">
    <source>
        <dbReference type="RuleBase" id="RU004135"/>
    </source>
</evidence>
<dbReference type="SUPFAM" id="SSF53244">
    <property type="entry name" value="MurD-like peptide ligases, peptide-binding domain"/>
    <property type="match status" value="1"/>
</dbReference>
<comment type="catalytic activity">
    <reaction evidence="7">
        <text>UDP-N-acetyl-alpha-D-muramoyl-L-alanyl-D-glutamate + meso-2,6-diaminopimelate + ATP = UDP-N-acetyl-alpha-D-muramoyl-L-alanyl-gamma-D-glutamyl-meso-2,6-diaminopimelate + ADP + phosphate + H(+)</text>
        <dbReference type="Rhea" id="RHEA:23676"/>
        <dbReference type="ChEBI" id="CHEBI:15378"/>
        <dbReference type="ChEBI" id="CHEBI:30616"/>
        <dbReference type="ChEBI" id="CHEBI:43474"/>
        <dbReference type="ChEBI" id="CHEBI:57791"/>
        <dbReference type="ChEBI" id="CHEBI:83900"/>
        <dbReference type="ChEBI" id="CHEBI:83905"/>
        <dbReference type="ChEBI" id="CHEBI:456216"/>
        <dbReference type="EC" id="6.3.2.13"/>
    </reaction>
</comment>
<comment type="caution">
    <text evidence="7">Lacks conserved residue(s) required for the propagation of feature annotation.</text>
</comment>
<feature type="binding site" evidence="7">
    <location>
        <position position="185"/>
    </location>
    <ligand>
        <name>UDP-N-acetyl-alpha-D-muramoyl-L-alanyl-D-glutamate</name>
        <dbReference type="ChEBI" id="CHEBI:83900"/>
    </ligand>
</feature>
<feature type="modified residue" description="N6-carboxylysine" evidence="7">
    <location>
        <position position="217"/>
    </location>
</feature>
<dbReference type="InterPro" id="IPR035911">
    <property type="entry name" value="MurE/MurF_N"/>
</dbReference>
<keyword evidence="7" id="KW-0067">ATP-binding</keyword>
<comment type="function">
    <text evidence="7">Catalyzes the addition of meso-diaminopimelic acid to the nucleotide precursor UDP-N-acetylmuramoyl-L-alanyl-D-glutamate (UMAG) in the biosynthesis of bacterial cell-wall peptidoglycan.</text>
</comment>
<dbReference type="PANTHER" id="PTHR23135:SF4">
    <property type="entry name" value="UDP-N-ACETYLMURAMOYL-L-ALANYL-D-GLUTAMATE--2,6-DIAMINOPIMELATE LIGASE MURE HOMOLOG, CHLOROPLASTIC"/>
    <property type="match status" value="1"/>
</dbReference>
<dbReference type="EMBL" id="SCFB01000006">
    <property type="protein sequence ID" value="RZI45964.1"/>
    <property type="molecule type" value="Genomic_DNA"/>
</dbReference>
<dbReference type="AlphaFoldDB" id="A0A4Q7DIX6"/>
<evidence type="ECO:0000313" key="12">
    <source>
        <dbReference type="EMBL" id="RZI45964.1"/>
    </source>
</evidence>
<keyword evidence="5 7" id="KW-0131">Cell cycle</keyword>
<dbReference type="InterPro" id="IPR004101">
    <property type="entry name" value="Mur_ligase_C"/>
</dbReference>
<keyword evidence="7 12" id="KW-0436">Ligase</keyword>
<dbReference type="OrthoDB" id="9800958at2"/>
<dbReference type="Proteomes" id="UP000293550">
    <property type="component" value="Unassembled WGS sequence"/>
</dbReference>
<feature type="binding site" evidence="7">
    <location>
        <position position="29"/>
    </location>
    <ligand>
        <name>UDP-N-acetyl-alpha-D-muramoyl-L-alanyl-D-glutamate</name>
        <dbReference type="ChEBI" id="CHEBI:83900"/>
    </ligand>
</feature>
<feature type="binding site" evidence="7">
    <location>
        <position position="454"/>
    </location>
    <ligand>
        <name>meso-2,6-diaminopimelate</name>
        <dbReference type="ChEBI" id="CHEBI:57791"/>
    </ligand>
</feature>
<dbReference type="Gene3D" id="3.90.190.20">
    <property type="entry name" value="Mur ligase, C-terminal domain"/>
    <property type="match status" value="1"/>
</dbReference>
<feature type="domain" description="Mur ligase N-terminal catalytic" evidence="9">
    <location>
        <begin position="24"/>
        <end position="94"/>
    </location>
</feature>
<keyword evidence="6 7" id="KW-0961">Cell wall biogenesis/degradation</keyword>
<dbReference type="InterPro" id="IPR000713">
    <property type="entry name" value="Mur_ligase_N"/>
</dbReference>
<evidence type="ECO:0000259" key="11">
    <source>
        <dbReference type="Pfam" id="PF08245"/>
    </source>
</evidence>
<keyword evidence="13" id="KW-1185">Reference proteome</keyword>
<evidence type="ECO:0000256" key="2">
    <source>
        <dbReference type="ARBA" id="ARBA00022618"/>
    </source>
</evidence>
<dbReference type="NCBIfam" id="NF001124">
    <property type="entry name" value="PRK00139.1-2"/>
    <property type="match status" value="1"/>
</dbReference>
<dbReference type="NCBIfam" id="NF001126">
    <property type="entry name" value="PRK00139.1-4"/>
    <property type="match status" value="1"/>
</dbReference>
<keyword evidence="2 7" id="KW-0132">Cell division</keyword>
<dbReference type="Gene3D" id="3.40.1190.10">
    <property type="entry name" value="Mur-like, catalytic domain"/>
    <property type="match status" value="1"/>
</dbReference>
<comment type="pathway">
    <text evidence="7 8">Cell wall biogenesis; peptidoglycan biosynthesis.</text>
</comment>
<dbReference type="InterPro" id="IPR005761">
    <property type="entry name" value="UDP-N-AcMur-Glu-dNH2Pim_ligase"/>
</dbReference>
<dbReference type="EC" id="6.3.2.13" evidence="7"/>
<evidence type="ECO:0000256" key="6">
    <source>
        <dbReference type="ARBA" id="ARBA00023316"/>
    </source>
</evidence>
<dbReference type="HAMAP" id="MF_00208">
    <property type="entry name" value="MurE"/>
    <property type="match status" value="1"/>
</dbReference>
<comment type="cofactor">
    <cofactor evidence="7">
        <name>Mg(2+)</name>
        <dbReference type="ChEBI" id="CHEBI:18420"/>
    </cofactor>
</comment>
<dbReference type="GO" id="GO:0051301">
    <property type="term" value="P:cell division"/>
    <property type="evidence" value="ECO:0007669"/>
    <property type="project" value="UniProtKB-KW"/>
</dbReference>
<comment type="PTM">
    <text evidence="7">Carboxylation is probably crucial for Mg(2+) binding and, consequently, for the gamma-phosphate positioning of ATP.</text>
</comment>
<feature type="domain" description="Mur ligase central" evidence="11">
    <location>
        <begin position="104"/>
        <end position="311"/>
    </location>
</feature>
<dbReference type="GO" id="GO:0009252">
    <property type="term" value="P:peptidoglycan biosynthetic process"/>
    <property type="evidence" value="ECO:0007669"/>
    <property type="project" value="UniProtKB-UniRule"/>
</dbReference>
<feature type="binding site" evidence="7">
    <location>
        <begin position="406"/>
        <end position="409"/>
    </location>
    <ligand>
        <name>meso-2,6-diaminopimelate</name>
        <dbReference type="ChEBI" id="CHEBI:57791"/>
    </ligand>
</feature>